<dbReference type="EMBL" id="VSWC01000014">
    <property type="protein sequence ID" value="KAA1115506.1"/>
    <property type="molecule type" value="Genomic_DNA"/>
</dbReference>
<comment type="caution">
    <text evidence="2">The sequence shown here is derived from an EMBL/GenBank/DDBJ whole genome shotgun (WGS) entry which is preliminary data.</text>
</comment>
<dbReference type="Proteomes" id="UP000324748">
    <property type="component" value="Unassembled WGS sequence"/>
</dbReference>
<reference evidence="2 3" key="1">
    <citation type="submission" date="2019-05" db="EMBL/GenBank/DDBJ databases">
        <title>Emergence of the Ug99 lineage of the wheat stem rust pathogen through somatic hybridization.</title>
        <authorList>
            <person name="Li F."/>
            <person name="Upadhyaya N.M."/>
            <person name="Sperschneider J."/>
            <person name="Matny O."/>
            <person name="Nguyen-Phuc H."/>
            <person name="Mago R."/>
            <person name="Raley C."/>
            <person name="Miller M.E."/>
            <person name="Silverstein K.A.T."/>
            <person name="Henningsen E."/>
            <person name="Hirsch C.D."/>
            <person name="Visser B."/>
            <person name="Pretorius Z.A."/>
            <person name="Steffenson B.J."/>
            <person name="Schwessinger B."/>
            <person name="Dodds P.N."/>
            <person name="Figueroa M."/>
        </authorList>
    </citation>
    <scope>NUCLEOTIDE SEQUENCE [LARGE SCALE GENOMIC DNA]</scope>
    <source>
        <strain evidence="2">21-0</strain>
    </source>
</reference>
<proteinExistence type="predicted"/>
<accession>A0A5B0QQA4</accession>
<evidence type="ECO:0000256" key="1">
    <source>
        <dbReference type="SAM" id="MobiDB-lite"/>
    </source>
</evidence>
<sequence length="105" mass="11178">MVTLDICNASGSSREVLVLAITSNQTLMFPTSGCNGLCQSSSASVPSVQPAGLKRRPALATATSTTAHTGRPCYCQSGQTEWPAHRETQPVPHQVWDPHSRSNNT</sequence>
<evidence type="ECO:0000313" key="2">
    <source>
        <dbReference type="EMBL" id="KAA1115506.1"/>
    </source>
</evidence>
<keyword evidence="3" id="KW-1185">Reference proteome</keyword>
<feature type="compositionally biased region" description="Low complexity" evidence="1">
    <location>
        <begin position="58"/>
        <end position="69"/>
    </location>
</feature>
<feature type="region of interest" description="Disordered" evidence="1">
    <location>
        <begin position="45"/>
        <end position="105"/>
    </location>
</feature>
<gene>
    <name evidence="2" type="ORF">PGT21_036925</name>
</gene>
<dbReference type="AlphaFoldDB" id="A0A5B0QQA4"/>
<protein>
    <submittedName>
        <fullName evidence="2">Uncharacterized protein</fullName>
    </submittedName>
</protein>
<name>A0A5B0QQA4_PUCGR</name>
<organism evidence="2 3">
    <name type="scientific">Puccinia graminis f. sp. tritici</name>
    <dbReference type="NCBI Taxonomy" id="56615"/>
    <lineage>
        <taxon>Eukaryota</taxon>
        <taxon>Fungi</taxon>
        <taxon>Dikarya</taxon>
        <taxon>Basidiomycota</taxon>
        <taxon>Pucciniomycotina</taxon>
        <taxon>Pucciniomycetes</taxon>
        <taxon>Pucciniales</taxon>
        <taxon>Pucciniaceae</taxon>
        <taxon>Puccinia</taxon>
    </lineage>
</organism>
<feature type="compositionally biased region" description="Basic and acidic residues" evidence="1">
    <location>
        <begin position="96"/>
        <end position="105"/>
    </location>
</feature>
<evidence type="ECO:0000313" key="3">
    <source>
        <dbReference type="Proteomes" id="UP000324748"/>
    </source>
</evidence>